<keyword evidence="4" id="KW-0496">Mitochondrion</keyword>
<dbReference type="Gene3D" id="1.10.286.20">
    <property type="match status" value="1"/>
</dbReference>
<dbReference type="Pfam" id="PF00889">
    <property type="entry name" value="EF_TS"/>
    <property type="match status" value="1"/>
</dbReference>
<dbReference type="InParanoid" id="D7FQ03"/>
<comment type="similarity">
    <text evidence="1 4 5">Belongs to the EF-Ts family.</text>
</comment>
<dbReference type="InterPro" id="IPR036402">
    <property type="entry name" value="EF-Ts_dimer_sf"/>
</dbReference>
<evidence type="ECO:0000313" key="8">
    <source>
        <dbReference type="Proteomes" id="UP000002630"/>
    </source>
</evidence>
<dbReference type="FunFam" id="1.10.8.10:FF:000001">
    <property type="entry name" value="Elongation factor Ts"/>
    <property type="match status" value="1"/>
</dbReference>
<dbReference type="EMBL" id="FN648375">
    <property type="protein sequence ID" value="CBJ48335.1"/>
    <property type="molecule type" value="Genomic_DNA"/>
</dbReference>
<dbReference type="SUPFAM" id="SSF54713">
    <property type="entry name" value="Elongation factor Ts (EF-Ts), dimerisation domain"/>
    <property type="match status" value="1"/>
</dbReference>
<dbReference type="InterPro" id="IPR018101">
    <property type="entry name" value="Transl_elong_Ts_CS"/>
</dbReference>
<feature type="domain" description="Translation elongation factor EFTs/EF1B dimerisation" evidence="6">
    <location>
        <begin position="112"/>
        <end position="357"/>
    </location>
</feature>
<dbReference type="HAMAP" id="MF_00050">
    <property type="entry name" value="EF_Ts"/>
    <property type="match status" value="1"/>
</dbReference>
<dbReference type="GO" id="GO:0070125">
    <property type="term" value="P:mitochondrial translational elongation"/>
    <property type="evidence" value="ECO:0007669"/>
    <property type="project" value="TreeGrafter"/>
</dbReference>
<comment type="function">
    <text evidence="4 5">Associates with the EF-Tu.GDP complex and induces the exchange of GDP to GTP. It remains bound to the aminoacyl-tRNA.EF-Tu.GTP complex up to the GTP hydrolysis stage on the ribosome.</text>
</comment>
<dbReference type="OrthoDB" id="277235at2759"/>
<keyword evidence="3 4" id="KW-0648">Protein biosynthesis</keyword>
<dbReference type="eggNOG" id="KOG1071">
    <property type="taxonomic scope" value="Eukaryota"/>
</dbReference>
<dbReference type="GO" id="GO:0003746">
    <property type="term" value="F:translation elongation factor activity"/>
    <property type="evidence" value="ECO:0007669"/>
    <property type="project" value="UniProtKB-UniRule"/>
</dbReference>
<dbReference type="Proteomes" id="UP000002630">
    <property type="component" value="Linkage Group LG02"/>
</dbReference>
<evidence type="ECO:0000313" key="7">
    <source>
        <dbReference type="EMBL" id="CBJ48335.1"/>
    </source>
</evidence>
<keyword evidence="8" id="KW-1185">Reference proteome</keyword>
<dbReference type="InterPro" id="IPR001816">
    <property type="entry name" value="Transl_elong_EFTs/EF1B"/>
</dbReference>
<proteinExistence type="inferred from homology"/>
<dbReference type="EMBL" id="FN649727">
    <property type="protein sequence ID" value="CBJ48335.1"/>
    <property type="molecule type" value="Genomic_DNA"/>
</dbReference>
<keyword evidence="2 4" id="KW-0251">Elongation factor</keyword>
<dbReference type="AlphaFoldDB" id="D7FQ03"/>
<sequence>MSLLPHVISRASGRAALCWRRTPGVASVRALSMANKAGGAGKPDMALIKELREASGAPVVDCKNALAAEGVNGDIAQAFQWLRKRGIAKATSMADRSANEGLIGLRVDGPHGALVEVNSETDFVARNAKFQEFVKKALDVALEKAKAAAGGTEVPASRELDVSELLREDHPGSGELLADTLAQLVGAIRENITISRAHVVSLGGDGKGVVAGYVHGATGLPGMGKNAALVALKLDTTAAGEDTATTETLDASAKSLAMHVVAARPAFLDESSAPEAALEKEKKLLLEQAEESGKDPKVLGKMVEGRLRKYLETNALTRQAHMVAEGNPRVADHLTSLGEEVGGTVTLEGFARLAVGEREPAPSSSD</sequence>
<dbReference type="SUPFAM" id="SSF46934">
    <property type="entry name" value="UBA-like"/>
    <property type="match status" value="1"/>
</dbReference>
<dbReference type="STRING" id="2880.D7FQ03"/>
<reference evidence="7 8" key="1">
    <citation type="journal article" date="2010" name="Nature">
        <title>The Ectocarpus genome and the independent evolution of multicellularity in brown algae.</title>
        <authorList>
            <person name="Cock J.M."/>
            <person name="Sterck L."/>
            <person name="Rouze P."/>
            <person name="Scornet D."/>
            <person name="Allen A.E."/>
            <person name="Amoutzias G."/>
            <person name="Anthouard V."/>
            <person name="Artiguenave F."/>
            <person name="Aury J.M."/>
            <person name="Badger J.H."/>
            <person name="Beszteri B."/>
            <person name="Billiau K."/>
            <person name="Bonnet E."/>
            <person name="Bothwell J.H."/>
            <person name="Bowler C."/>
            <person name="Boyen C."/>
            <person name="Brownlee C."/>
            <person name="Carrano C.J."/>
            <person name="Charrier B."/>
            <person name="Cho G.Y."/>
            <person name="Coelho S.M."/>
            <person name="Collen J."/>
            <person name="Corre E."/>
            <person name="Da Silva C."/>
            <person name="Delage L."/>
            <person name="Delaroque N."/>
            <person name="Dittami S.M."/>
            <person name="Doulbeau S."/>
            <person name="Elias M."/>
            <person name="Farnham G."/>
            <person name="Gachon C.M."/>
            <person name="Gschloessl B."/>
            <person name="Heesch S."/>
            <person name="Jabbari K."/>
            <person name="Jubin C."/>
            <person name="Kawai H."/>
            <person name="Kimura K."/>
            <person name="Kloareg B."/>
            <person name="Kupper F.C."/>
            <person name="Lang D."/>
            <person name="Le Bail A."/>
            <person name="Leblanc C."/>
            <person name="Lerouge P."/>
            <person name="Lohr M."/>
            <person name="Lopez P.J."/>
            <person name="Martens C."/>
            <person name="Maumus F."/>
            <person name="Michel G."/>
            <person name="Miranda-Saavedra D."/>
            <person name="Morales J."/>
            <person name="Moreau H."/>
            <person name="Motomura T."/>
            <person name="Nagasato C."/>
            <person name="Napoli C.A."/>
            <person name="Nelson D.R."/>
            <person name="Nyvall-Collen P."/>
            <person name="Peters A.F."/>
            <person name="Pommier C."/>
            <person name="Potin P."/>
            <person name="Poulain J."/>
            <person name="Quesneville H."/>
            <person name="Read B."/>
            <person name="Rensing S.A."/>
            <person name="Ritter A."/>
            <person name="Rousvoal S."/>
            <person name="Samanta M."/>
            <person name="Samson G."/>
            <person name="Schroeder D.C."/>
            <person name="Segurens B."/>
            <person name="Strittmatter M."/>
            <person name="Tonon T."/>
            <person name="Tregear J.W."/>
            <person name="Valentin K."/>
            <person name="von Dassow P."/>
            <person name="Yamagishi T."/>
            <person name="Van de Peer Y."/>
            <person name="Wincker P."/>
        </authorList>
    </citation>
    <scope>NUCLEOTIDE SEQUENCE [LARGE SCALE GENOMIC DNA]</scope>
    <source>
        <strain evidence="8">Ec32 / CCAP1310/4</strain>
    </source>
</reference>
<gene>
    <name evidence="7" type="ORF">Esi_0002_0079</name>
</gene>
<dbReference type="NCBIfam" id="TIGR00116">
    <property type="entry name" value="tsf"/>
    <property type="match status" value="1"/>
</dbReference>
<evidence type="ECO:0000256" key="1">
    <source>
        <dbReference type="ARBA" id="ARBA00005532"/>
    </source>
</evidence>
<dbReference type="GO" id="GO:0005739">
    <property type="term" value="C:mitochondrion"/>
    <property type="evidence" value="ECO:0007669"/>
    <property type="project" value="UniProtKB-SubCell"/>
</dbReference>
<dbReference type="PANTHER" id="PTHR11741">
    <property type="entry name" value="ELONGATION FACTOR TS"/>
    <property type="match status" value="1"/>
</dbReference>
<comment type="subcellular location">
    <subcellularLocation>
        <location evidence="4">Mitochondrion</location>
    </subcellularLocation>
</comment>
<dbReference type="Gene3D" id="3.30.479.20">
    <property type="entry name" value="Elongation factor Ts, dimerisation domain"/>
    <property type="match status" value="2"/>
</dbReference>
<protein>
    <recommendedName>
        <fullName evidence="4">Elongation factor Ts, mitochondrial</fullName>
        <shortName evidence="4">EF-Ts</shortName>
        <shortName evidence="4">EF-TsMt</shortName>
    </recommendedName>
</protein>
<dbReference type="Gene3D" id="1.10.8.10">
    <property type="entry name" value="DNA helicase RuvA subunit, C-terminal domain"/>
    <property type="match status" value="1"/>
</dbReference>
<dbReference type="OMA" id="QEYMLDD"/>
<accession>D7FQ03</accession>
<dbReference type="InterPro" id="IPR009060">
    <property type="entry name" value="UBA-like_sf"/>
</dbReference>
<evidence type="ECO:0000256" key="5">
    <source>
        <dbReference type="RuleBase" id="RU000642"/>
    </source>
</evidence>
<name>D7FQ03_ECTSI</name>
<dbReference type="CDD" id="cd14275">
    <property type="entry name" value="UBA_EF-Ts"/>
    <property type="match status" value="1"/>
</dbReference>
<dbReference type="PANTHER" id="PTHR11741:SF0">
    <property type="entry name" value="ELONGATION FACTOR TS, MITOCHONDRIAL"/>
    <property type="match status" value="1"/>
</dbReference>
<evidence type="ECO:0000256" key="4">
    <source>
        <dbReference type="HAMAP-Rule" id="MF_03135"/>
    </source>
</evidence>
<dbReference type="FunCoup" id="D7FQ03">
    <property type="interactions" value="245"/>
</dbReference>
<organism evidence="7 8">
    <name type="scientific">Ectocarpus siliculosus</name>
    <name type="common">Brown alga</name>
    <name type="synonym">Conferva siliculosa</name>
    <dbReference type="NCBI Taxonomy" id="2880"/>
    <lineage>
        <taxon>Eukaryota</taxon>
        <taxon>Sar</taxon>
        <taxon>Stramenopiles</taxon>
        <taxon>Ochrophyta</taxon>
        <taxon>PX clade</taxon>
        <taxon>Phaeophyceae</taxon>
        <taxon>Ectocarpales</taxon>
        <taxon>Ectocarpaceae</taxon>
        <taxon>Ectocarpus</taxon>
    </lineage>
</organism>
<dbReference type="InterPro" id="IPR014039">
    <property type="entry name" value="Transl_elong_EFTs/EF1B_dimer"/>
</dbReference>
<evidence type="ECO:0000256" key="2">
    <source>
        <dbReference type="ARBA" id="ARBA00022768"/>
    </source>
</evidence>
<evidence type="ECO:0000256" key="3">
    <source>
        <dbReference type="ARBA" id="ARBA00022917"/>
    </source>
</evidence>
<dbReference type="PROSITE" id="PS01127">
    <property type="entry name" value="EF_TS_2"/>
    <property type="match status" value="1"/>
</dbReference>
<evidence type="ECO:0000259" key="6">
    <source>
        <dbReference type="Pfam" id="PF00889"/>
    </source>
</evidence>